<protein>
    <submittedName>
        <fullName evidence="1">Uncharacterized protein</fullName>
    </submittedName>
</protein>
<dbReference type="EMBL" id="JBHTJI010000032">
    <property type="protein sequence ID" value="MFD0991039.1"/>
    <property type="molecule type" value="Genomic_DNA"/>
</dbReference>
<reference evidence="2" key="1">
    <citation type="journal article" date="2019" name="Int. J. Syst. Evol. Microbiol.">
        <title>The Global Catalogue of Microorganisms (GCM) 10K type strain sequencing project: providing services to taxonomists for standard genome sequencing and annotation.</title>
        <authorList>
            <consortium name="The Broad Institute Genomics Platform"/>
            <consortium name="The Broad Institute Genome Sequencing Center for Infectious Disease"/>
            <person name="Wu L."/>
            <person name="Ma J."/>
        </authorList>
    </citation>
    <scope>NUCLEOTIDE SEQUENCE [LARGE SCALE GENOMIC DNA]</scope>
    <source>
        <strain evidence="2">CCUG 62414</strain>
    </source>
</reference>
<proteinExistence type="predicted"/>
<keyword evidence="2" id="KW-1185">Reference proteome</keyword>
<gene>
    <name evidence="1" type="ORF">ACFQ1R_13100</name>
</gene>
<dbReference type="Proteomes" id="UP001597061">
    <property type="component" value="Unassembled WGS sequence"/>
</dbReference>
<comment type="caution">
    <text evidence="1">The sequence shown here is derived from an EMBL/GenBank/DDBJ whole genome shotgun (WGS) entry which is preliminary data.</text>
</comment>
<accession>A0ABW3JKZ5</accession>
<organism evidence="1 2">
    <name type="scientific">Mariniflexile jejuense</name>
    <dbReference type="NCBI Taxonomy" id="1173582"/>
    <lineage>
        <taxon>Bacteria</taxon>
        <taxon>Pseudomonadati</taxon>
        <taxon>Bacteroidota</taxon>
        <taxon>Flavobacteriia</taxon>
        <taxon>Flavobacteriales</taxon>
        <taxon>Flavobacteriaceae</taxon>
        <taxon>Mariniflexile</taxon>
    </lineage>
</organism>
<evidence type="ECO:0000313" key="2">
    <source>
        <dbReference type="Proteomes" id="UP001597061"/>
    </source>
</evidence>
<evidence type="ECO:0000313" key="1">
    <source>
        <dbReference type="EMBL" id="MFD0991039.1"/>
    </source>
</evidence>
<sequence>MLLSVMNLLGFGQSKNENKPQTENELKTEEIFNIGDYNFYFNKSKCIVEYDKNKVTDITFVGNEEIFEKLDEKDDFEFKDFIYPPELYIRNLTLEKNMETKITENNHLDSEVGLYFGEHGYVEAQVFIKDGWIRIIGFGEVYGKKYPIKINFKL</sequence>
<name>A0ABW3JKZ5_9FLAO</name>